<feature type="transmembrane region" description="Helical" evidence="1">
    <location>
        <begin position="582"/>
        <end position="601"/>
    </location>
</feature>
<dbReference type="Gene3D" id="1.25.40.20">
    <property type="entry name" value="Ankyrin repeat-containing domain"/>
    <property type="match status" value="1"/>
</dbReference>
<keyword evidence="1" id="KW-1133">Transmembrane helix</keyword>
<dbReference type="EMBL" id="BKCJ010004561">
    <property type="protein sequence ID" value="GEU61778.1"/>
    <property type="molecule type" value="Genomic_DNA"/>
</dbReference>
<sequence>MKRTMKGRNNAMASVGDRNGIVEDVHHMGGMVNKVMSTQSFGPLQLTLDIALEIVKRYSMLGRKSTLLGVLARKPEAFQEKESNIIERTIKLCDYLYNLMFTTHQSSENNQPEPRREIIRRYSFLTPLEAPPTKKSNIIIRTINSVSEFFVGSPEKETEALQLLRLIWEDIVKLSKKEIDDILRGPPDSIKSGSGTVVQTILRQLIFDHLDTLENEAHKITEGAEHALQLKDFLSKHVVNLHAETQSLVNQYNLPDDDPAWNTQQLISEYVVKILDDTQRIVVREPGKEDQAEKLHNLISYNIAQMRRKTKETYSSTYSSRVMFMAAEVCNTNFLLELIRRSPDLIWKVNDNGLSIFHVAVKNRHEGIYNLLYEIGAMKDMVTPLKDKEGNNMLHLAAISTRKKNLEDVSGAALQMQRELLWFMEVERVIPPSYRERRNNDGLTPRELFTKEHQDLIIHGEKWMKATASQCMVVATLIATIVFAAAFTVPGGYNQNDGIPMFKQKLSFVSFVVADAISLFLSSASILTFLSILTSRYAERDFERSLPMKLMAGLAALFLSIGTMMITFSVSFFVLYHNEMKWIPIFISLFAVTPAILYVALQYHLLIDVFRSTYGGKYLFKPENQVLFYRNPKY</sequence>
<dbReference type="GO" id="GO:0016020">
    <property type="term" value="C:membrane"/>
    <property type="evidence" value="ECO:0007669"/>
    <property type="project" value="TreeGrafter"/>
</dbReference>
<gene>
    <name evidence="3" type="ORF">Tci_033756</name>
</gene>
<dbReference type="InterPro" id="IPR026961">
    <property type="entry name" value="PGG_dom"/>
</dbReference>
<feature type="transmembrane region" description="Helical" evidence="1">
    <location>
        <begin position="509"/>
        <end position="533"/>
    </location>
</feature>
<organism evidence="3">
    <name type="scientific">Tanacetum cinerariifolium</name>
    <name type="common">Dalmatian daisy</name>
    <name type="synonym">Chrysanthemum cinerariifolium</name>
    <dbReference type="NCBI Taxonomy" id="118510"/>
    <lineage>
        <taxon>Eukaryota</taxon>
        <taxon>Viridiplantae</taxon>
        <taxon>Streptophyta</taxon>
        <taxon>Embryophyta</taxon>
        <taxon>Tracheophyta</taxon>
        <taxon>Spermatophyta</taxon>
        <taxon>Magnoliopsida</taxon>
        <taxon>eudicotyledons</taxon>
        <taxon>Gunneridae</taxon>
        <taxon>Pentapetalae</taxon>
        <taxon>asterids</taxon>
        <taxon>campanulids</taxon>
        <taxon>Asterales</taxon>
        <taxon>Asteraceae</taxon>
        <taxon>Asteroideae</taxon>
        <taxon>Anthemideae</taxon>
        <taxon>Anthemidinae</taxon>
        <taxon>Tanacetum</taxon>
    </lineage>
</organism>
<name>A0A6L2LJF5_TANCI</name>
<keyword evidence="1" id="KW-0812">Transmembrane</keyword>
<feature type="domain" description="PGG" evidence="2">
    <location>
        <begin position="461"/>
        <end position="574"/>
    </location>
</feature>
<reference evidence="3" key="1">
    <citation type="journal article" date="2019" name="Sci. Rep.">
        <title>Draft genome of Tanacetum cinerariifolium, the natural source of mosquito coil.</title>
        <authorList>
            <person name="Yamashiro T."/>
            <person name="Shiraishi A."/>
            <person name="Satake H."/>
            <person name="Nakayama K."/>
        </authorList>
    </citation>
    <scope>NUCLEOTIDE SEQUENCE</scope>
</reference>
<protein>
    <submittedName>
        <fullName evidence="3">Ankyrin repeat-containing domain, PGG domain protein</fullName>
    </submittedName>
</protein>
<proteinExistence type="predicted"/>
<feature type="transmembrane region" description="Helical" evidence="1">
    <location>
        <begin position="554"/>
        <end position="576"/>
    </location>
</feature>
<dbReference type="SUPFAM" id="SSF48403">
    <property type="entry name" value="Ankyrin repeat"/>
    <property type="match status" value="1"/>
</dbReference>
<evidence type="ECO:0000313" key="3">
    <source>
        <dbReference type="EMBL" id="GEU61778.1"/>
    </source>
</evidence>
<evidence type="ECO:0000256" key="1">
    <source>
        <dbReference type="SAM" id="Phobius"/>
    </source>
</evidence>
<keyword evidence="1" id="KW-0472">Membrane</keyword>
<feature type="transmembrane region" description="Helical" evidence="1">
    <location>
        <begin position="471"/>
        <end position="489"/>
    </location>
</feature>
<dbReference type="PANTHER" id="PTHR24177">
    <property type="entry name" value="CASKIN"/>
    <property type="match status" value="1"/>
</dbReference>
<accession>A0A6L2LJF5</accession>
<dbReference type="InterPro" id="IPR036770">
    <property type="entry name" value="Ankyrin_rpt-contain_sf"/>
</dbReference>
<comment type="caution">
    <text evidence="3">The sequence shown here is derived from an EMBL/GenBank/DDBJ whole genome shotgun (WGS) entry which is preliminary data.</text>
</comment>
<dbReference type="Pfam" id="PF13962">
    <property type="entry name" value="PGG"/>
    <property type="match status" value="1"/>
</dbReference>
<dbReference type="PANTHER" id="PTHR24177:SF472">
    <property type="entry name" value="PGG DOMAIN-CONTAINING PROTEIN"/>
    <property type="match status" value="1"/>
</dbReference>
<evidence type="ECO:0000259" key="2">
    <source>
        <dbReference type="Pfam" id="PF13962"/>
    </source>
</evidence>
<dbReference type="AlphaFoldDB" id="A0A6L2LJF5"/>